<dbReference type="InterPro" id="IPR050817">
    <property type="entry name" value="DjlA_DnaK_co-chaperone"/>
</dbReference>
<dbReference type="PANTHER" id="PTHR24074">
    <property type="entry name" value="CO-CHAPERONE PROTEIN DJLA"/>
    <property type="match status" value="1"/>
</dbReference>
<sequence length="246" mass="28552">MPTYYDVLGVTPEAHLVVIKAAYKALAKVYHPDRWNGDNKFAKEKMQEINEAYNILSNEQLRSSYDQKFDDENRFYSTDFDDSNVGDTTDSMFESDWNYAVEFYPYIRFHYEDLRRLSVKLAQMYKFTLLDSKDFDRADRLKEDLESNFIRKYFGSSHVLQQRGKYHLLNKEKHIALEINKAAAFFGSNVPVEQILSKIDAKYGGVDFNKNTTVSTSNNYFQLSLKQGAIVAAFLIICVSITILNL</sequence>
<feature type="domain" description="J" evidence="2">
    <location>
        <begin position="3"/>
        <end position="69"/>
    </location>
</feature>
<dbReference type="InterPro" id="IPR001623">
    <property type="entry name" value="DnaJ_domain"/>
</dbReference>
<proteinExistence type="predicted"/>
<dbReference type="EMBL" id="CP022742">
    <property type="protein sequence ID" value="ASU24140.1"/>
    <property type="molecule type" value="Genomic_DNA"/>
</dbReference>
<reference evidence="3 4" key="1">
    <citation type="submission" date="2017-08" db="EMBL/GenBank/DDBJ databases">
        <title>The Vibrio qinghaiensis sp.-Q67 is a luminous bacteria isolated firstly from Qinghai lake, Qinghai province, China, which has been proved to be very sensitive to detect environmental and food pollutants. Therefore, complete genome analysis of V. qinghaiensis sp.-Q67 highlights the potential application of this strain on detection of hazards in the contaminated environments.</title>
        <authorList>
            <person name="Gong L."/>
        </authorList>
    </citation>
    <scope>NUCLEOTIDE SEQUENCE [LARGE SCALE GENOMIC DNA]</scope>
    <source>
        <strain evidence="3 4">Q67</strain>
    </source>
</reference>
<dbReference type="CDD" id="cd06257">
    <property type="entry name" value="DnaJ"/>
    <property type="match status" value="1"/>
</dbReference>
<dbReference type="Pfam" id="PF00226">
    <property type="entry name" value="DnaJ"/>
    <property type="match status" value="1"/>
</dbReference>
<gene>
    <name evidence="3" type="ORF">CCZ37_16690</name>
</gene>
<dbReference type="AlphaFoldDB" id="A0A223N356"/>
<evidence type="ECO:0000313" key="3">
    <source>
        <dbReference type="EMBL" id="ASU24140.1"/>
    </source>
</evidence>
<dbReference type="PRINTS" id="PR00625">
    <property type="entry name" value="JDOMAIN"/>
</dbReference>
<protein>
    <recommendedName>
        <fullName evidence="2">J domain-containing protein</fullName>
    </recommendedName>
</protein>
<organism evidence="3 4">
    <name type="scientific">Vibrio qinghaiensis</name>
    <dbReference type="NCBI Taxonomy" id="2025808"/>
    <lineage>
        <taxon>Bacteria</taxon>
        <taxon>Pseudomonadati</taxon>
        <taxon>Pseudomonadota</taxon>
        <taxon>Gammaproteobacteria</taxon>
        <taxon>Vibrionales</taxon>
        <taxon>Vibrionaceae</taxon>
        <taxon>Vibrio</taxon>
    </lineage>
</organism>
<evidence type="ECO:0000256" key="1">
    <source>
        <dbReference type="ARBA" id="ARBA00023186"/>
    </source>
</evidence>
<dbReference type="KEGG" id="vqi:CCZ37_16690"/>
<dbReference type="RefSeq" id="WP_094501624.1">
    <property type="nucleotide sequence ID" value="NZ_CAWNHI010000002.1"/>
</dbReference>
<evidence type="ECO:0000313" key="4">
    <source>
        <dbReference type="Proteomes" id="UP000215148"/>
    </source>
</evidence>
<accession>A0A223N356</accession>
<keyword evidence="1" id="KW-0143">Chaperone</keyword>
<dbReference type="SMART" id="SM00271">
    <property type="entry name" value="DnaJ"/>
    <property type="match status" value="1"/>
</dbReference>
<dbReference type="Proteomes" id="UP000215148">
    <property type="component" value="Chromosome 2"/>
</dbReference>
<name>A0A223N356_9VIBR</name>
<dbReference type="Gene3D" id="1.10.287.110">
    <property type="entry name" value="DnaJ domain"/>
    <property type="match status" value="1"/>
</dbReference>
<keyword evidence="4" id="KW-1185">Reference proteome</keyword>
<evidence type="ECO:0000259" key="2">
    <source>
        <dbReference type="PROSITE" id="PS50076"/>
    </source>
</evidence>
<dbReference type="InterPro" id="IPR036869">
    <property type="entry name" value="J_dom_sf"/>
</dbReference>
<dbReference type="PROSITE" id="PS50076">
    <property type="entry name" value="DNAJ_2"/>
    <property type="match status" value="1"/>
</dbReference>
<dbReference type="SUPFAM" id="SSF46565">
    <property type="entry name" value="Chaperone J-domain"/>
    <property type="match status" value="1"/>
</dbReference>